<reference evidence="4 6" key="2">
    <citation type="journal article" date="2013" name="Nature">
        <title>Insights into bilaterian evolution from three spiralian genomes.</title>
        <authorList>
            <person name="Simakov O."/>
            <person name="Marletaz F."/>
            <person name="Cho S.J."/>
            <person name="Edsinger-Gonzales E."/>
            <person name="Havlak P."/>
            <person name="Hellsten U."/>
            <person name="Kuo D.H."/>
            <person name="Larsson T."/>
            <person name="Lv J."/>
            <person name="Arendt D."/>
            <person name="Savage R."/>
            <person name="Osoegawa K."/>
            <person name="de Jong P."/>
            <person name="Grimwood J."/>
            <person name="Chapman J.A."/>
            <person name="Shapiro H."/>
            <person name="Aerts A."/>
            <person name="Otillar R.P."/>
            <person name="Terry A.Y."/>
            <person name="Boore J.L."/>
            <person name="Grigoriev I.V."/>
            <person name="Lindberg D.R."/>
            <person name="Seaver E.C."/>
            <person name="Weisblat D.A."/>
            <person name="Putnam N.H."/>
            <person name="Rokhsar D.S."/>
        </authorList>
    </citation>
    <scope>NUCLEOTIDE SEQUENCE</scope>
    <source>
        <strain evidence="4 6">I ESC-2004</strain>
    </source>
</reference>
<dbReference type="OrthoDB" id="340346at2759"/>
<feature type="repeat" description="HEAT" evidence="2">
    <location>
        <begin position="110"/>
        <end position="148"/>
    </location>
</feature>
<protein>
    <submittedName>
        <fullName evidence="4 5">Uncharacterized protein</fullName>
    </submittedName>
</protein>
<dbReference type="OMA" id="CYIHNDS"/>
<evidence type="ECO:0000313" key="4">
    <source>
        <dbReference type="EMBL" id="ELT87826.1"/>
    </source>
</evidence>
<dbReference type="PANTHER" id="PTHR10648">
    <property type="entry name" value="SERINE/THREONINE-PROTEIN PHOSPHATASE PP2A 65 KDA REGULATORY SUBUNIT"/>
    <property type="match status" value="1"/>
</dbReference>
<dbReference type="HOGENOM" id="CLU_009128_1_1_1"/>
<feature type="repeat" description="HEAT" evidence="2">
    <location>
        <begin position="685"/>
        <end position="719"/>
    </location>
</feature>
<dbReference type="Proteomes" id="UP000014760">
    <property type="component" value="Unassembled WGS sequence"/>
</dbReference>
<dbReference type="InterPro" id="IPR011989">
    <property type="entry name" value="ARM-like"/>
</dbReference>
<dbReference type="EMBL" id="AMQN01015657">
    <property type="status" value="NOT_ANNOTATED_CDS"/>
    <property type="molecule type" value="Genomic_DNA"/>
</dbReference>
<dbReference type="InterPro" id="IPR051023">
    <property type="entry name" value="PP2A_Regulatory_Subunit_A"/>
</dbReference>
<feature type="compositionally biased region" description="Acidic residues" evidence="3">
    <location>
        <begin position="287"/>
        <end position="301"/>
    </location>
</feature>
<feature type="compositionally biased region" description="Low complexity" evidence="3">
    <location>
        <begin position="305"/>
        <end position="317"/>
    </location>
</feature>
<keyword evidence="6" id="KW-1185">Reference proteome</keyword>
<dbReference type="STRING" id="283909.R7T4P6"/>
<dbReference type="EMBL" id="KB312122">
    <property type="protein sequence ID" value="ELT87826.1"/>
    <property type="molecule type" value="Genomic_DNA"/>
</dbReference>
<gene>
    <name evidence="4" type="ORF">CAPTEDRAFT_156976</name>
</gene>
<evidence type="ECO:0000256" key="3">
    <source>
        <dbReference type="SAM" id="MobiDB-lite"/>
    </source>
</evidence>
<dbReference type="PANTHER" id="PTHR10648:SF1">
    <property type="entry name" value="SERINE_THREONINE-PROTEIN PHOSPHATASE 4 REGULATORY SUBUNIT 1"/>
    <property type="match status" value="1"/>
</dbReference>
<dbReference type="AlphaFoldDB" id="R7T4P6"/>
<reference evidence="5" key="3">
    <citation type="submission" date="2015-06" db="UniProtKB">
        <authorList>
            <consortium name="EnsemblMetazoa"/>
        </authorList>
    </citation>
    <scope>IDENTIFICATION</scope>
</reference>
<dbReference type="Gene3D" id="1.25.10.10">
    <property type="entry name" value="Leucine-rich Repeat Variant"/>
    <property type="match status" value="3"/>
</dbReference>
<dbReference type="EnsemblMetazoa" id="CapteT156976">
    <property type="protein sequence ID" value="CapteP156976"/>
    <property type="gene ID" value="CapteG156976"/>
</dbReference>
<dbReference type="InterPro" id="IPR021133">
    <property type="entry name" value="HEAT_type_2"/>
</dbReference>
<dbReference type="SUPFAM" id="SSF48371">
    <property type="entry name" value="ARM repeat"/>
    <property type="match status" value="1"/>
</dbReference>
<evidence type="ECO:0000313" key="6">
    <source>
        <dbReference type="Proteomes" id="UP000014760"/>
    </source>
</evidence>
<evidence type="ECO:0000313" key="5">
    <source>
        <dbReference type="EnsemblMetazoa" id="CapteP156976"/>
    </source>
</evidence>
<dbReference type="GO" id="GO:0019888">
    <property type="term" value="F:protein phosphatase regulator activity"/>
    <property type="evidence" value="ECO:0007669"/>
    <property type="project" value="TreeGrafter"/>
</dbReference>
<evidence type="ECO:0000256" key="1">
    <source>
        <dbReference type="ARBA" id="ARBA00022737"/>
    </source>
</evidence>
<evidence type="ECO:0000256" key="2">
    <source>
        <dbReference type="PROSITE-ProRule" id="PRU00103"/>
    </source>
</evidence>
<feature type="compositionally biased region" description="Basic and acidic residues" evidence="3">
    <location>
        <begin position="349"/>
        <end position="361"/>
    </location>
</feature>
<accession>R7T4P6</accession>
<dbReference type="PROSITE" id="PS50077">
    <property type="entry name" value="HEAT_REPEAT"/>
    <property type="match status" value="2"/>
</dbReference>
<feature type="region of interest" description="Disordered" evidence="3">
    <location>
        <begin position="278"/>
        <end position="372"/>
    </location>
</feature>
<dbReference type="GO" id="GO:0005737">
    <property type="term" value="C:cytoplasm"/>
    <property type="evidence" value="ECO:0007669"/>
    <property type="project" value="TreeGrafter"/>
</dbReference>
<sequence length="852" mass="95368">MGARSLLESLRLVEGTEETCDQVLVIMSQMAEDPEGTVRTELMEQVPHIAMYCHENSHNFSACPARTFILPIVVKYLTDCNNQVRKTSQAALLVLLEQELIQKDDVELQVCPVILDLAQKESVDDFRTEAVALMSKLAPLVGQDITRRIFLPRFAELCTDALFHVRKVCAANFGDMCTVVGQLSTQEVLLPKFYYLCEDGVWGVRKACAECFMQVSCACSQEVRRTELAQLFISLVCDQSRWVRMSAFQALGGFISTFADPSVTGLYFNEDGTLVSANPDEFLSTKDEDEEVVVEEEEEAGGGDSSSPAESPVVPVSTDNCDNNNKVIAMDIEDEQSCDTSSPDEGPSLEEKRAEDYKQRQEASNNNKPLLESLQLPAEDSDPFIEDVQSPESFTSFIFWREPLPELPDKDIQRLSTPEQEQAGAFPGAEVDDLTRQLNTADLLSSEDKVETVANIGSEHVLGQLVGETTLTIKNGVVEDVSGSASLGYCPAEDTGSVHSSEEADDKAMLNQAMLDQDVIPQGLLDHYLSMTDPLRAQTVEAEIAKHCAYSLPAVAYTLGRRHWPCLKNLYDTLAADMQWKVRRTLAFSIHELAVIVGEDITGRDLVPVFNGFLKDLDEVRIGVLKHLAEFLRLLKPEIRQEYLTKLAEFLKTDNHRNWRFRAELAEQLLVLLDLFTADDVGDFVTPVAMILATDRVAEVRLTAFRALSGIMKSVAHDNQLLTSMVRRLKQNFAEHHRWCQRQMFAHLCQCILEDKSLSAERYATELLPELLKLHADPIPNVRISVARVMAYQILKSDYLTSAQNPHHCDLLEACTSLKGDTDRDVRYYFSQSAYNSDMVPQDSDFIDMIPV</sequence>
<keyword evidence="1" id="KW-0677">Repeat</keyword>
<dbReference type="InterPro" id="IPR016024">
    <property type="entry name" value="ARM-type_fold"/>
</dbReference>
<name>R7T4P6_CAPTE</name>
<proteinExistence type="predicted"/>
<organism evidence="4">
    <name type="scientific">Capitella teleta</name>
    <name type="common">Polychaete worm</name>
    <dbReference type="NCBI Taxonomy" id="283909"/>
    <lineage>
        <taxon>Eukaryota</taxon>
        <taxon>Metazoa</taxon>
        <taxon>Spiralia</taxon>
        <taxon>Lophotrochozoa</taxon>
        <taxon>Annelida</taxon>
        <taxon>Polychaeta</taxon>
        <taxon>Sedentaria</taxon>
        <taxon>Scolecida</taxon>
        <taxon>Capitellidae</taxon>
        <taxon>Capitella</taxon>
    </lineage>
</organism>
<reference evidence="6" key="1">
    <citation type="submission" date="2012-12" db="EMBL/GenBank/DDBJ databases">
        <authorList>
            <person name="Hellsten U."/>
            <person name="Grimwood J."/>
            <person name="Chapman J.A."/>
            <person name="Shapiro H."/>
            <person name="Aerts A."/>
            <person name="Otillar R.P."/>
            <person name="Terry A.Y."/>
            <person name="Boore J.L."/>
            <person name="Simakov O."/>
            <person name="Marletaz F."/>
            <person name="Cho S.-J."/>
            <person name="Edsinger-Gonzales E."/>
            <person name="Havlak P."/>
            <person name="Kuo D.-H."/>
            <person name="Larsson T."/>
            <person name="Lv J."/>
            <person name="Arendt D."/>
            <person name="Savage R."/>
            <person name="Osoegawa K."/>
            <person name="de Jong P."/>
            <person name="Lindberg D.R."/>
            <person name="Seaver E.C."/>
            <person name="Weisblat D.A."/>
            <person name="Putnam N.H."/>
            <person name="Grigoriev I.V."/>
            <person name="Rokhsar D.S."/>
        </authorList>
    </citation>
    <scope>NUCLEOTIDE SEQUENCE</scope>
    <source>
        <strain evidence="6">I ESC-2004</strain>
    </source>
</reference>